<dbReference type="AlphaFoldDB" id="A0AAJ5UF99"/>
<dbReference type="Pfam" id="PF08986">
    <property type="entry name" value="DUF1889"/>
    <property type="match status" value="1"/>
</dbReference>
<dbReference type="InterPro" id="IPR037210">
    <property type="entry name" value="YoaC-like_sf"/>
</dbReference>
<sequence>MVNFKDKSMPTAIDKALDFIGGMNTSEPVPASMDESTAKGILKYLHELGVPASADDVMARGEQEGWNSGFTHKVAGWAEKIAAGNRIVIKNPEYFSSYMREQLRERVQAAHFEDAAP</sequence>
<dbReference type="EMBL" id="CP112887">
    <property type="protein sequence ID" value="WBW61928.1"/>
    <property type="molecule type" value="Genomic_DNA"/>
</dbReference>
<dbReference type="Proteomes" id="UP001210130">
    <property type="component" value="Chromosome"/>
</dbReference>
<keyword evidence="2" id="KW-1185">Reference proteome</keyword>
<organism evidence="1 2">
    <name type="scientific">Klebsiella electrica</name>
    <dbReference type="NCBI Taxonomy" id="1259973"/>
    <lineage>
        <taxon>Bacteria</taxon>
        <taxon>Pseudomonadati</taxon>
        <taxon>Pseudomonadota</taxon>
        <taxon>Gammaproteobacteria</taxon>
        <taxon>Enterobacterales</taxon>
        <taxon>Enterobacteriaceae</taxon>
        <taxon>Klebsiella/Raoultella group</taxon>
        <taxon>Klebsiella</taxon>
    </lineage>
</organism>
<gene>
    <name evidence="1" type="ORF">OR613_02895</name>
</gene>
<name>A0AAJ5UF99_9ENTR</name>
<dbReference type="Gene3D" id="1.20.1290.30">
    <property type="match status" value="1"/>
</dbReference>
<protein>
    <submittedName>
        <fullName evidence="1">DUF1889 family protein</fullName>
    </submittedName>
</protein>
<proteinExistence type="predicted"/>
<reference evidence="1 2" key="1">
    <citation type="journal article" date="2023" name="Microbiol. Resour. Announc.">
        <title>Complete Genome Sequence of the First Colistin-Resistant Raoultella electrica Strain.</title>
        <authorList>
            <person name="Aldeia C."/>
            <person name="Campos-Madueno E.I."/>
            <person name="Sendi P."/>
            <person name="Endimiani A."/>
        </authorList>
    </citation>
    <scope>NUCLEOTIDE SEQUENCE [LARGE SCALE GENOMIC DNA]</scope>
    <source>
        <strain evidence="1 2">S2-IND-01-C</strain>
    </source>
</reference>
<dbReference type="InterPro" id="IPR015079">
    <property type="entry name" value="DUF1889"/>
</dbReference>
<dbReference type="RefSeq" id="WP_100686352.1">
    <property type="nucleotide sequence ID" value="NZ_CP112887.1"/>
</dbReference>
<dbReference type="SUPFAM" id="SSF140670">
    <property type="entry name" value="YoaC-like"/>
    <property type="match status" value="1"/>
</dbReference>
<evidence type="ECO:0000313" key="1">
    <source>
        <dbReference type="EMBL" id="WBW61928.1"/>
    </source>
</evidence>
<accession>A0AAJ5UF99</accession>
<evidence type="ECO:0000313" key="2">
    <source>
        <dbReference type="Proteomes" id="UP001210130"/>
    </source>
</evidence>